<reference evidence="1" key="1">
    <citation type="submission" date="2023-08" db="EMBL/GenBank/DDBJ databases">
        <authorList>
            <person name="Audoor S."/>
            <person name="Bilcke G."/>
        </authorList>
    </citation>
    <scope>NUCLEOTIDE SEQUENCE</scope>
</reference>
<proteinExistence type="predicted"/>
<protein>
    <submittedName>
        <fullName evidence="1">Uncharacterized protein</fullName>
    </submittedName>
</protein>
<gene>
    <name evidence="1" type="ORF">CYCCA115_LOCUS8702</name>
</gene>
<organism evidence="1 2">
    <name type="scientific">Cylindrotheca closterium</name>
    <dbReference type="NCBI Taxonomy" id="2856"/>
    <lineage>
        <taxon>Eukaryota</taxon>
        <taxon>Sar</taxon>
        <taxon>Stramenopiles</taxon>
        <taxon>Ochrophyta</taxon>
        <taxon>Bacillariophyta</taxon>
        <taxon>Bacillariophyceae</taxon>
        <taxon>Bacillariophycidae</taxon>
        <taxon>Bacillariales</taxon>
        <taxon>Bacillariaceae</taxon>
        <taxon>Cylindrotheca</taxon>
    </lineage>
</organism>
<comment type="caution">
    <text evidence="1">The sequence shown here is derived from an EMBL/GenBank/DDBJ whole genome shotgun (WGS) entry which is preliminary data.</text>
</comment>
<evidence type="ECO:0000313" key="2">
    <source>
        <dbReference type="Proteomes" id="UP001295423"/>
    </source>
</evidence>
<dbReference type="AlphaFoldDB" id="A0AAD2CWH1"/>
<name>A0AAD2CWH1_9STRA</name>
<evidence type="ECO:0000313" key="1">
    <source>
        <dbReference type="EMBL" id="CAJ1944021.1"/>
    </source>
</evidence>
<accession>A0AAD2CWH1</accession>
<dbReference type="EMBL" id="CAKOGP040001180">
    <property type="protein sequence ID" value="CAJ1944021.1"/>
    <property type="molecule type" value="Genomic_DNA"/>
</dbReference>
<dbReference type="Proteomes" id="UP001295423">
    <property type="component" value="Unassembled WGS sequence"/>
</dbReference>
<sequence>MTRTISRDLFFAYKTADATTNQYGKISYVLDCMTAETYLAIPAPPGSKHGLPTFKSNRPESMLEKFHELLAYYCNIGCGDEFANAIIMKGWAEYNSWDLGHGDLFSNYEKPPSKNNGEVFLKNYFNQQVERNRNQLFDKDSKQCTCNECIIPAGPPPAVPAAGVEDNNSHLLTCQLTCQMDLMALDDTSTATNAVTETPPMRVDPPRRQQTFGYCFPFHPYRCDDIQNYVKRRQAGKVVCGIPPHSFNCPTKSMLKGWAPVD</sequence>
<keyword evidence="2" id="KW-1185">Reference proteome</keyword>